<organism evidence="4">
    <name type="scientific">Tanacetum cinerariifolium</name>
    <name type="common">Dalmatian daisy</name>
    <name type="synonym">Chrysanthemum cinerariifolium</name>
    <dbReference type="NCBI Taxonomy" id="118510"/>
    <lineage>
        <taxon>Eukaryota</taxon>
        <taxon>Viridiplantae</taxon>
        <taxon>Streptophyta</taxon>
        <taxon>Embryophyta</taxon>
        <taxon>Tracheophyta</taxon>
        <taxon>Spermatophyta</taxon>
        <taxon>Magnoliopsida</taxon>
        <taxon>eudicotyledons</taxon>
        <taxon>Gunneridae</taxon>
        <taxon>Pentapetalae</taxon>
        <taxon>asterids</taxon>
        <taxon>campanulids</taxon>
        <taxon>Asterales</taxon>
        <taxon>Asteraceae</taxon>
        <taxon>Asteroideae</taxon>
        <taxon>Anthemideae</taxon>
        <taxon>Anthemidinae</taxon>
        <taxon>Tanacetum</taxon>
    </lineage>
</organism>
<evidence type="ECO:0000259" key="3">
    <source>
        <dbReference type="PROSITE" id="PS50158"/>
    </source>
</evidence>
<dbReference type="InterPro" id="IPR036875">
    <property type="entry name" value="Znf_CCHC_sf"/>
</dbReference>
<feature type="region of interest" description="Disordered" evidence="2">
    <location>
        <begin position="1"/>
        <end position="22"/>
    </location>
</feature>
<sequence length="235" mass="27038">FKTIQPYTNQDLRPKKEKDLTGDPLKQYEADIEEMDLILISIPNDIYNYVDSCQTTREMWLRVERLMQGNYDDEYQEETFQNDLEDSLTTAMMLLARSITQRYSTPTNNQLRSSSNIRNQAVLQADRVNIKSTNVGNNGRNARCLFNVQEESAESSNVQKETGNEQRTLRTSSSGNVTNVQCYNCNKKCHYARNCPKPRVQDSKYFMEQMLLATKNEAGVILSNEQNDFLLGDVA</sequence>
<dbReference type="Gene3D" id="4.10.60.10">
    <property type="entry name" value="Zinc finger, CCHC-type"/>
    <property type="match status" value="1"/>
</dbReference>
<dbReference type="GO" id="GO:0003676">
    <property type="term" value="F:nucleic acid binding"/>
    <property type="evidence" value="ECO:0007669"/>
    <property type="project" value="InterPro"/>
</dbReference>
<accession>A0A699GNN9</accession>
<dbReference type="PROSITE" id="PS50158">
    <property type="entry name" value="ZF_CCHC"/>
    <property type="match status" value="1"/>
</dbReference>
<dbReference type="SUPFAM" id="SSF57756">
    <property type="entry name" value="Retrovirus zinc finger-like domains"/>
    <property type="match status" value="1"/>
</dbReference>
<dbReference type="EMBL" id="BKCJ010023587">
    <property type="protein sequence ID" value="GEV44032.1"/>
    <property type="molecule type" value="Genomic_DNA"/>
</dbReference>
<gene>
    <name evidence="4" type="ORF">Tci_116009</name>
</gene>
<name>A0A699GNN9_TANCI</name>
<keyword evidence="1" id="KW-0862">Zinc</keyword>
<evidence type="ECO:0000256" key="2">
    <source>
        <dbReference type="SAM" id="MobiDB-lite"/>
    </source>
</evidence>
<dbReference type="InterPro" id="IPR001878">
    <property type="entry name" value="Znf_CCHC"/>
</dbReference>
<reference evidence="4" key="1">
    <citation type="journal article" date="2019" name="Sci. Rep.">
        <title>Draft genome of Tanacetum cinerariifolium, the natural source of mosquito coil.</title>
        <authorList>
            <person name="Yamashiro T."/>
            <person name="Shiraishi A."/>
            <person name="Satake H."/>
            <person name="Nakayama K."/>
        </authorList>
    </citation>
    <scope>NUCLEOTIDE SEQUENCE</scope>
</reference>
<keyword evidence="1" id="KW-0479">Metal-binding</keyword>
<comment type="caution">
    <text evidence="4">The sequence shown here is derived from an EMBL/GenBank/DDBJ whole genome shotgun (WGS) entry which is preliminary data.</text>
</comment>
<feature type="compositionally biased region" description="Basic and acidic residues" evidence="2">
    <location>
        <begin position="12"/>
        <end position="22"/>
    </location>
</feature>
<dbReference type="AlphaFoldDB" id="A0A699GNN9"/>
<feature type="non-terminal residue" evidence="4">
    <location>
        <position position="1"/>
    </location>
</feature>
<protein>
    <recommendedName>
        <fullName evidence="3">CCHC-type domain-containing protein</fullName>
    </recommendedName>
</protein>
<evidence type="ECO:0000256" key="1">
    <source>
        <dbReference type="PROSITE-ProRule" id="PRU00047"/>
    </source>
</evidence>
<proteinExistence type="predicted"/>
<evidence type="ECO:0000313" key="4">
    <source>
        <dbReference type="EMBL" id="GEV44032.1"/>
    </source>
</evidence>
<feature type="compositionally biased region" description="Polar residues" evidence="2">
    <location>
        <begin position="1"/>
        <end position="11"/>
    </location>
</feature>
<keyword evidence="1" id="KW-0863">Zinc-finger</keyword>
<dbReference type="GO" id="GO:0008270">
    <property type="term" value="F:zinc ion binding"/>
    <property type="evidence" value="ECO:0007669"/>
    <property type="project" value="UniProtKB-KW"/>
</dbReference>
<feature type="domain" description="CCHC-type" evidence="3">
    <location>
        <begin position="182"/>
        <end position="197"/>
    </location>
</feature>